<dbReference type="InterPro" id="IPR016477">
    <property type="entry name" value="Fructo-/Ketosamine-3-kinase"/>
</dbReference>
<feature type="domain" description="Protein kinase" evidence="3">
    <location>
        <begin position="9"/>
        <end position="273"/>
    </location>
</feature>
<dbReference type="PROSITE" id="PS50011">
    <property type="entry name" value="PROTEIN_KINASE_DOM"/>
    <property type="match status" value="1"/>
</dbReference>
<name>N1WV53_9FLAO</name>
<dbReference type="SUPFAM" id="SSF56112">
    <property type="entry name" value="Protein kinase-like (PK-like)"/>
    <property type="match status" value="1"/>
</dbReference>
<dbReference type="STRING" id="1189619.pgond44_08762"/>
<evidence type="ECO:0000313" key="4">
    <source>
        <dbReference type="EMBL" id="EMY81087.1"/>
    </source>
</evidence>
<gene>
    <name evidence="4" type="ORF">pgond44_08762</name>
</gene>
<keyword evidence="2" id="KW-0808">Transferase</keyword>
<evidence type="ECO:0000256" key="1">
    <source>
        <dbReference type="ARBA" id="ARBA00009460"/>
    </source>
</evidence>
<dbReference type="Pfam" id="PF03881">
    <property type="entry name" value="Fructosamin_kin"/>
    <property type="match status" value="1"/>
</dbReference>
<reference evidence="4 5" key="1">
    <citation type="journal article" date="2014" name="Genome Biol. Evol.">
        <title>Extensive gene acquisition in the extremely psychrophilic bacterial species Psychroflexus torquis and the link to sea-ice ecosystem specialism.</title>
        <authorList>
            <person name="Feng S."/>
            <person name="Powell S.M."/>
            <person name="Wilson R."/>
            <person name="Bowman J.P."/>
        </authorList>
    </citation>
    <scope>NUCLEOTIDE SEQUENCE [LARGE SCALE GENOMIC DNA]</scope>
    <source>
        <strain evidence="4 5">ACAM 44</strain>
    </source>
</reference>
<comment type="caution">
    <text evidence="4">The sequence shown here is derived from an EMBL/GenBank/DDBJ whole genome shotgun (WGS) entry which is preliminary data.</text>
</comment>
<evidence type="ECO:0000313" key="5">
    <source>
        <dbReference type="Proteomes" id="UP000012317"/>
    </source>
</evidence>
<proteinExistence type="inferred from homology"/>
<dbReference type="AlphaFoldDB" id="N1WV53"/>
<dbReference type="InterPro" id="IPR011009">
    <property type="entry name" value="Kinase-like_dom_sf"/>
</dbReference>
<comment type="similarity">
    <text evidence="1 2">Belongs to the fructosamine kinase family.</text>
</comment>
<dbReference type="eggNOG" id="COG3001">
    <property type="taxonomic scope" value="Bacteria"/>
</dbReference>
<sequence length="273" mass="31743">MQERFSLNIKSIRALSGGDINEVYLIEDQNKKYVAKINEAHLFPGMFKKEVSGLNALRKTGAIDVPEVLGYGDFETNTYLILDYRESGKVSHKFWELFGQAMAALHQTTHETFGFKEDNYLGSLPQYNDNFETASQFYIHQRLMPQFKIAFDKGYVFKNLDSFYQRVKELIPNEPPALIHGDLWSGNYLVNSQNKPCLIDPAVAYAPREMDLAMMKLFGGFDDRLFSAYDEAFQLKPDWEKRIKLWQLYYILAHLNLFGGHYYTQAKEIMSQY</sequence>
<keyword evidence="2 4" id="KW-0418">Kinase</keyword>
<evidence type="ECO:0000256" key="2">
    <source>
        <dbReference type="PIRNR" id="PIRNR006221"/>
    </source>
</evidence>
<accession>N1WV53</accession>
<dbReference type="GO" id="GO:0004672">
    <property type="term" value="F:protein kinase activity"/>
    <property type="evidence" value="ECO:0007669"/>
    <property type="project" value="InterPro"/>
</dbReference>
<protein>
    <submittedName>
        <fullName evidence="4">Fructosamine kinase</fullName>
    </submittedName>
</protein>
<dbReference type="PANTHER" id="PTHR12149">
    <property type="entry name" value="FRUCTOSAMINE 3 KINASE-RELATED PROTEIN"/>
    <property type="match status" value="1"/>
</dbReference>
<dbReference type="Proteomes" id="UP000012317">
    <property type="component" value="Unassembled WGS sequence"/>
</dbReference>
<dbReference type="Gene3D" id="3.90.1200.10">
    <property type="match status" value="1"/>
</dbReference>
<keyword evidence="5" id="KW-1185">Reference proteome</keyword>
<dbReference type="PIRSF" id="PIRSF006221">
    <property type="entry name" value="Ketosamine-3-kinase"/>
    <property type="match status" value="1"/>
</dbReference>
<dbReference type="InterPro" id="IPR000719">
    <property type="entry name" value="Prot_kinase_dom"/>
</dbReference>
<dbReference type="GO" id="GO:0005524">
    <property type="term" value="F:ATP binding"/>
    <property type="evidence" value="ECO:0007669"/>
    <property type="project" value="InterPro"/>
</dbReference>
<dbReference type="EMBL" id="APLF01000008">
    <property type="protein sequence ID" value="EMY81087.1"/>
    <property type="molecule type" value="Genomic_DNA"/>
</dbReference>
<organism evidence="4 5">
    <name type="scientific">Psychroflexus gondwanensis ACAM 44</name>
    <dbReference type="NCBI Taxonomy" id="1189619"/>
    <lineage>
        <taxon>Bacteria</taxon>
        <taxon>Pseudomonadati</taxon>
        <taxon>Bacteroidota</taxon>
        <taxon>Flavobacteriia</taxon>
        <taxon>Flavobacteriales</taxon>
        <taxon>Flavobacteriaceae</taxon>
        <taxon>Psychroflexus</taxon>
    </lineage>
</organism>
<dbReference type="PANTHER" id="PTHR12149:SF8">
    <property type="entry name" value="PROTEIN-RIBULOSAMINE 3-KINASE"/>
    <property type="match status" value="1"/>
</dbReference>
<evidence type="ECO:0000259" key="3">
    <source>
        <dbReference type="PROSITE" id="PS50011"/>
    </source>
</evidence>
<dbReference type="Gene3D" id="3.30.200.20">
    <property type="entry name" value="Phosphorylase Kinase, domain 1"/>
    <property type="match status" value="1"/>
</dbReference>